<name>A0A096CRY7_9FIRM</name>
<reference evidence="2 3" key="1">
    <citation type="submission" date="2014-07" db="EMBL/GenBank/DDBJ databases">
        <authorList>
            <person name="McCorrison J."/>
            <person name="Sanka R."/>
            <person name="Torralba M."/>
            <person name="Gillis M."/>
            <person name="Haft D.H."/>
            <person name="Methe B."/>
            <person name="Sutton G."/>
            <person name="Nelson K.E."/>
        </authorList>
    </citation>
    <scope>NUCLEOTIDE SEQUENCE [LARGE SCALE GENOMIC DNA]</scope>
    <source>
        <strain evidence="2 3">DNF00314</strain>
    </source>
</reference>
<dbReference type="eggNOG" id="COG2856">
    <property type="taxonomic scope" value="Bacteria"/>
</dbReference>
<evidence type="ECO:0000313" key="2">
    <source>
        <dbReference type="EMBL" id="KGF48109.1"/>
    </source>
</evidence>
<comment type="caution">
    <text evidence="2">The sequence shown here is derived from an EMBL/GenBank/DDBJ whole genome shotgun (WGS) entry which is preliminary data.</text>
</comment>
<dbReference type="PANTHER" id="PTHR43236">
    <property type="entry name" value="ANTITOXIN HIGA1"/>
    <property type="match status" value="1"/>
</dbReference>
<evidence type="ECO:0000259" key="1">
    <source>
        <dbReference type="Pfam" id="PF06114"/>
    </source>
</evidence>
<evidence type="ECO:0000313" key="3">
    <source>
        <dbReference type="Proteomes" id="UP000029628"/>
    </source>
</evidence>
<dbReference type="InterPro" id="IPR052345">
    <property type="entry name" value="Rad_response_metalloprotease"/>
</dbReference>
<dbReference type="Pfam" id="PF06114">
    <property type="entry name" value="Peptidase_M78"/>
    <property type="match status" value="1"/>
</dbReference>
<dbReference type="EMBL" id="JRNT01000005">
    <property type="protein sequence ID" value="KGF48109.1"/>
    <property type="molecule type" value="Genomic_DNA"/>
</dbReference>
<feature type="domain" description="IrrE N-terminal-like" evidence="1">
    <location>
        <begin position="24"/>
        <end position="134"/>
    </location>
</feature>
<dbReference type="InterPro" id="IPR010359">
    <property type="entry name" value="IrrE_HExxH"/>
</dbReference>
<proteinExistence type="predicted"/>
<organism evidence="2 3">
    <name type="scientific">Veillonella montpellierensis DNF00314</name>
    <dbReference type="NCBI Taxonomy" id="1401067"/>
    <lineage>
        <taxon>Bacteria</taxon>
        <taxon>Bacillati</taxon>
        <taxon>Bacillota</taxon>
        <taxon>Negativicutes</taxon>
        <taxon>Veillonellales</taxon>
        <taxon>Veillonellaceae</taxon>
        <taxon>Veillonella</taxon>
    </lineage>
</organism>
<gene>
    <name evidence="2" type="ORF">HMPREF0872_00470</name>
</gene>
<dbReference type="Gene3D" id="1.10.10.2910">
    <property type="match status" value="1"/>
</dbReference>
<protein>
    <recommendedName>
        <fullName evidence="1">IrrE N-terminal-like domain-containing protein</fullName>
    </recommendedName>
</protein>
<keyword evidence="3" id="KW-1185">Reference proteome</keyword>
<dbReference type="SUPFAM" id="SSF55486">
    <property type="entry name" value="Metalloproteases ('zincins'), catalytic domain"/>
    <property type="match status" value="1"/>
</dbReference>
<sequence>MIKSTIKKLVAQYNTRDPIQLTRELDIHVIYNELGNIGGYCFYNNRIRCICVNSSAPKEYIPFIVAHELGHIFLHPDRNIPYLHHYTYANIGKIEREANTFAVELLVPDNEINFTKCVTLTSLSAEYGIPLNFIHLKQF</sequence>
<dbReference type="PANTHER" id="PTHR43236:SF1">
    <property type="entry name" value="BLL7220 PROTEIN"/>
    <property type="match status" value="1"/>
</dbReference>
<dbReference type="AlphaFoldDB" id="A0A096CRY7"/>
<accession>A0A096CRY7</accession>
<dbReference type="Proteomes" id="UP000029628">
    <property type="component" value="Unassembled WGS sequence"/>
</dbReference>